<dbReference type="Pfam" id="PF04997">
    <property type="entry name" value="RNA_pol_Rpb1_1"/>
    <property type="match status" value="2"/>
</dbReference>
<dbReference type="GO" id="GO:0003677">
    <property type="term" value="F:DNA binding"/>
    <property type="evidence" value="ECO:0007669"/>
    <property type="project" value="UniProtKB-UniRule"/>
</dbReference>
<evidence type="ECO:0000256" key="7">
    <source>
        <dbReference type="ARBA" id="ARBA00023163"/>
    </source>
</evidence>
<dbReference type="InterPro" id="IPR007080">
    <property type="entry name" value="RNA_pol_Rpb1_1"/>
</dbReference>
<comment type="cofactor">
    <cofactor evidence="9">
        <name>Zn(2+)</name>
        <dbReference type="ChEBI" id="CHEBI:29105"/>
    </cofactor>
    <text evidence="9">Binds 1 Zn(2+) ion per subunit.</text>
</comment>
<geneLocation type="chloroplast" evidence="12"/>
<comment type="similarity">
    <text evidence="2 9">Belongs to the RNA polymerase beta' chain family. RpoC1 subfamily.</text>
</comment>
<keyword evidence="12" id="KW-0150">Chloroplast</keyword>
<dbReference type="GO" id="GO:0003899">
    <property type="term" value="F:DNA-directed RNA polymerase activity"/>
    <property type="evidence" value="ECO:0007669"/>
    <property type="project" value="UniProtKB-UniRule"/>
</dbReference>
<dbReference type="Gene3D" id="4.10.860.120">
    <property type="entry name" value="RNA polymerase II, clamp domain"/>
    <property type="match status" value="1"/>
</dbReference>
<accession>A0A0S2LMY5</accession>
<evidence type="ECO:0000313" key="12">
    <source>
        <dbReference type="EMBL" id="ALO62740.1"/>
    </source>
</evidence>
<evidence type="ECO:0000256" key="6">
    <source>
        <dbReference type="ARBA" id="ARBA00022695"/>
    </source>
</evidence>
<dbReference type="InterPro" id="IPR000722">
    <property type="entry name" value="RNA_pol_asu"/>
</dbReference>
<comment type="function">
    <text evidence="1 9 10">DNA-dependent RNA polymerase catalyzes the transcription of DNA into RNA using the four ribonucleoside triphosphates as substrates.</text>
</comment>
<feature type="binding site" evidence="9">
    <location>
        <position position="962"/>
    </location>
    <ligand>
        <name>Mg(2+)</name>
        <dbReference type="ChEBI" id="CHEBI:18420"/>
    </ligand>
</feature>
<dbReference type="EC" id="2.7.7.6" evidence="9"/>
<dbReference type="GeneID" id="26378286"/>
<dbReference type="InterPro" id="IPR044893">
    <property type="entry name" value="RNA_pol_Rpb1_clamp_domain"/>
</dbReference>
<dbReference type="InterPro" id="IPR042102">
    <property type="entry name" value="RNA_pol_Rpb1_3_sf"/>
</dbReference>
<organism evidence="12">
    <name type="scientific">Mychonastes jurisii</name>
    <name type="common">Chlorophycean green alga</name>
    <name type="synonym">Pseudodictyosphaerium jurisii</name>
    <dbReference type="NCBI Taxonomy" id="797708"/>
    <lineage>
        <taxon>Eukaryota</taxon>
        <taxon>Viridiplantae</taxon>
        <taxon>Chlorophyta</taxon>
        <taxon>core chlorophytes</taxon>
        <taxon>Chlorophyceae</taxon>
        <taxon>CS clade</taxon>
        <taxon>Sphaeropleales</taxon>
        <taxon>Mychonastaceae</taxon>
        <taxon>Mychonastes</taxon>
    </lineage>
</organism>
<dbReference type="PANTHER" id="PTHR19376">
    <property type="entry name" value="DNA-DIRECTED RNA POLYMERASE"/>
    <property type="match status" value="1"/>
</dbReference>
<feature type="binding site" evidence="9">
    <location>
        <position position="964"/>
    </location>
    <ligand>
        <name>Mg(2+)</name>
        <dbReference type="ChEBI" id="CHEBI:18420"/>
    </ligand>
</feature>
<evidence type="ECO:0000259" key="11">
    <source>
        <dbReference type="SMART" id="SM00663"/>
    </source>
</evidence>
<dbReference type="GO" id="GO:0006351">
    <property type="term" value="P:DNA-templated transcription"/>
    <property type="evidence" value="ECO:0007669"/>
    <property type="project" value="UniProtKB-UniRule"/>
</dbReference>
<dbReference type="GO" id="GO:0009507">
    <property type="term" value="C:chloroplast"/>
    <property type="evidence" value="ECO:0007669"/>
    <property type="project" value="UniProtKB-SubCell"/>
</dbReference>
<evidence type="ECO:0000256" key="8">
    <source>
        <dbReference type="ARBA" id="ARBA00048552"/>
    </source>
</evidence>
<keyword evidence="6 9" id="KW-0548">Nucleotidyltransferase</keyword>
<feature type="domain" description="RNA polymerase N-terminal" evidence="11">
    <location>
        <begin position="735"/>
        <end position="1016"/>
    </location>
</feature>
<keyword evidence="9" id="KW-0862">Zinc</keyword>
<dbReference type="InterPro" id="IPR045867">
    <property type="entry name" value="DNA-dir_RpoC_beta_prime"/>
</dbReference>
<evidence type="ECO:0000256" key="3">
    <source>
        <dbReference type="ARBA" id="ARBA00022478"/>
    </source>
</evidence>
<feature type="binding site" evidence="9">
    <location>
        <position position="169"/>
    </location>
    <ligand>
        <name>Zn(2+)</name>
        <dbReference type="ChEBI" id="CHEBI:29105"/>
    </ligand>
</feature>
<dbReference type="SUPFAM" id="SSF64484">
    <property type="entry name" value="beta and beta-prime subunits of DNA dependent RNA-polymerase"/>
    <property type="match status" value="1"/>
</dbReference>
<dbReference type="InterPro" id="IPR006592">
    <property type="entry name" value="RNA_pol_N"/>
</dbReference>
<evidence type="ECO:0000256" key="1">
    <source>
        <dbReference type="ARBA" id="ARBA00004026"/>
    </source>
</evidence>
<evidence type="ECO:0000256" key="10">
    <source>
        <dbReference type="RuleBase" id="RU004279"/>
    </source>
</evidence>
<comment type="catalytic activity">
    <reaction evidence="8 9 10">
        <text>RNA(n) + a ribonucleoside 5'-triphosphate = RNA(n+1) + diphosphate</text>
        <dbReference type="Rhea" id="RHEA:21248"/>
        <dbReference type="Rhea" id="RHEA-COMP:14527"/>
        <dbReference type="Rhea" id="RHEA-COMP:17342"/>
        <dbReference type="ChEBI" id="CHEBI:33019"/>
        <dbReference type="ChEBI" id="CHEBI:61557"/>
        <dbReference type="ChEBI" id="CHEBI:140395"/>
        <dbReference type="EC" id="2.7.7.6"/>
    </reaction>
</comment>
<keyword evidence="5 9" id="KW-0808">Transferase</keyword>
<keyword evidence="4 12" id="KW-0934">Plastid</keyword>
<protein>
    <recommendedName>
        <fullName evidence="9">DNA-directed RNA polymerase subunit beta'</fullName>
        <ecNumber evidence="9">2.7.7.6</ecNumber>
    </recommendedName>
    <alternativeName>
        <fullName evidence="9">PEP</fullName>
    </alternativeName>
    <alternativeName>
        <fullName evidence="9">Plastid-encoded RNA polymerase subunit beta'</fullName>
        <shortName evidence="9">RNA polymerase subunit beta'</shortName>
    </alternativeName>
</protein>
<dbReference type="Gene3D" id="2.40.40.20">
    <property type="match status" value="1"/>
</dbReference>
<comment type="cofactor">
    <cofactor evidence="9">
        <name>Mg(2+)</name>
        <dbReference type="ChEBI" id="CHEBI:18420"/>
    </cofactor>
    <text evidence="9">Binds 1 Mg(2+) ion per subunit.</text>
</comment>
<keyword evidence="7 9" id="KW-0804">Transcription</keyword>
<evidence type="ECO:0000256" key="9">
    <source>
        <dbReference type="HAMAP-Rule" id="MF_01323"/>
    </source>
</evidence>
<dbReference type="EMBL" id="KT625411">
    <property type="protein sequence ID" value="ALO62740.1"/>
    <property type="molecule type" value="Genomic_DNA"/>
</dbReference>
<feature type="binding site" evidence="9">
    <location>
        <position position="142"/>
    </location>
    <ligand>
        <name>Zn(2+)</name>
        <dbReference type="ChEBI" id="CHEBI:29105"/>
    </ligand>
</feature>
<evidence type="ECO:0000256" key="2">
    <source>
        <dbReference type="ARBA" id="ARBA00007207"/>
    </source>
</evidence>
<dbReference type="GO" id="GO:0000428">
    <property type="term" value="C:DNA-directed RNA polymerase complex"/>
    <property type="evidence" value="ECO:0007669"/>
    <property type="project" value="UniProtKB-KW"/>
</dbReference>
<dbReference type="Gene3D" id="1.10.40.90">
    <property type="match status" value="1"/>
</dbReference>
<dbReference type="GO" id="GO:0000287">
    <property type="term" value="F:magnesium ion binding"/>
    <property type="evidence" value="ECO:0007669"/>
    <property type="project" value="UniProtKB-UniRule"/>
</dbReference>
<dbReference type="GO" id="GO:0008270">
    <property type="term" value="F:zinc ion binding"/>
    <property type="evidence" value="ECO:0007669"/>
    <property type="project" value="UniProtKB-UniRule"/>
</dbReference>
<dbReference type="AlphaFoldDB" id="A0A0S2LMY5"/>
<gene>
    <name evidence="9 12" type="primary">rpoC1</name>
</gene>
<proteinExistence type="inferred from homology"/>
<dbReference type="InterPro" id="IPR007066">
    <property type="entry name" value="RNA_pol_Rpb1_3"/>
</dbReference>
<evidence type="ECO:0000256" key="4">
    <source>
        <dbReference type="ARBA" id="ARBA00022640"/>
    </source>
</evidence>
<dbReference type="Pfam" id="PF00623">
    <property type="entry name" value="RNA_pol_Rpb1_2"/>
    <property type="match status" value="1"/>
</dbReference>
<dbReference type="PANTHER" id="PTHR19376:SF54">
    <property type="entry name" value="DNA-DIRECTED RNA POLYMERASE SUBUNIT BETA"/>
    <property type="match status" value="1"/>
</dbReference>
<feature type="binding site" evidence="9">
    <location>
        <position position="966"/>
    </location>
    <ligand>
        <name>Mg(2+)</name>
        <dbReference type="ChEBI" id="CHEBI:18420"/>
    </ligand>
</feature>
<keyword evidence="3 9" id="KW-0240">DNA-directed RNA polymerase</keyword>
<name>A0A0S2LMY5_MYCJU</name>
<keyword evidence="9" id="KW-0479">Metal-binding</keyword>
<sequence>MIFIAAYLLFRTMKMDGFMGRGQVVRQRFLAPPFAGSNPSVPDPKNAHDVNLRFFVFPLLTLFMSTKSSSLKGYSRVQEFKLVTIGLAAPETIRKWSTKTLPNGKVLGQVMNPNTLHYKTFKPQKGGLFCERIFGPLKDFECACGTRYKPAGLPIKKLTDPESTERMFCPTCDVEYTWAVIRRYQLGYIRLVAPVSHVWYVKSNPSYLAVLLDFRKSQLESFLYCSESMTLENYWKSYHQLGFEQSPSAIYDFWHRLTQSDSDETPLETQSTNHTHDVDLEKRQQYQTQYWPHNETPTLLTTTGMQLAHRKKQQKLQHTYLQQLRLSVTYELLQHIYSKVFQQTDHLFEQTISEFTQNPLIKTSNITQINPFYNQFVKFLPTPKVRQAQNLLAILVVPFAQIEHAVRGYVMQLLVPDGNLVDIHIRSSRSNQNVHTLNLEHFSNLNNETSTAIHDFGVALQTQCSELQTTLVLLLKEQFTRARLEGQWSLKDSGKGLPPSVDSVLEQLSVVNEAQDSQSYLSSYALYSSRLDQLIHLFDLSQKDLVKGSVTGLTQSLPFTALSKKQIYQNKVAHTSTQFPEVNTQGKFGLNPTPATLLLHNNLYCVDFQHGWESDKDWKAFASYNLARIAMEDQKMLAYSYRTVSPLDFTLVKPSIGAGLIHKLLKELTPFELKKMVKQHQVLVPMVNKAIRKSREAIASKADITSFQNLKQTRDNVLRRLKFLRRLARKNTSPSSIILSILPVLPPDLRPIIKMQNQIATSDLNRLYQRILYRNDRLRYFLKDLATTQSFEMRYAQRLLQEAVDNLIANGKGGVTPETNSRGQPLKSLEQLLKGKQGRFRQYLLGKRVDYSGRSVIVVGPQLKLHECGLPKEMALELFLPFLMKRIMHYKLARTVVGAKTLIRTNPSLTWDLLQEVMTNHPVLLNRAPTLHRLGIQAFQPKLVDGRAILIHPLVCPAFNADFDGDQMAVHVPLTVEARAEAWKLMFSRNNLISPATGEPMMLPSQDMVLGCYYLTTERSMRHTGMFSAMKTEGWGYFNSIADVLKAFQAKLLHLHQPIWLKVDTAVQMESGVHKPEELQIQLTGHWKEFSPKTWRHYGHEGVLSNQWVRTTPGRVFLNALLQNESSFSQPSSL</sequence>
<comment type="subunit">
    <text evidence="9">In plastids the minimal PEP RNA polymerase catalytic core is composed of four subunits: alpha, beta, beta', and beta''. When a (nuclear-encoded) sigma factor is associated with the core the holoenzyme is formed, which can initiate transcription.</text>
</comment>
<evidence type="ECO:0000256" key="5">
    <source>
        <dbReference type="ARBA" id="ARBA00022679"/>
    </source>
</evidence>
<reference evidence="12" key="1">
    <citation type="journal article" date="2015" name="BMC Evol. Biol.">
        <title>Chloroplast phylogenomic analysis of chlorophyte green algae identifies a novel lineage sister to the Sphaeropleales (Chlorophyceae).</title>
        <authorList>
            <person name="Lemieux C."/>
            <person name="Vincent A.T."/>
            <person name="Labarre A."/>
            <person name="Otis C."/>
            <person name="Turmel M."/>
        </authorList>
    </citation>
    <scope>NUCLEOTIDE SEQUENCE</scope>
</reference>
<keyword evidence="9" id="KW-0460">Magnesium</keyword>
<dbReference type="Gene3D" id="1.10.274.100">
    <property type="entry name" value="RNA polymerase Rpb1, domain 3"/>
    <property type="match status" value="1"/>
</dbReference>
<dbReference type="RefSeq" id="YP_009184658.1">
    <property type="nucleotide sequence ID" value="NC_028579.1"/>
</dbReference>
<feature type="binding site" evidence="9">
    <location>
        <position position="144"/>
    </location>
    <ligand>
        <name>Zn(2+)</name>
        <dbReference type="ChEBI" id="CHEBI:29105"/>
    </ligand>
</feature>
<comment type="subcellular location">
    <subcellularLocation>
        <location evidence="9">Plastid</location>
        <location evidence="9">Chloroplast</location>
    </subcellularLocation>
</comment>
<dbReference type="Pfam" id="PF04983">
    <property type="entry name" value="RNA_pol_Rpb1_3"/>
    <property type="match status" value="1"/>
</dbReference>
<feature type="binding site" evidence="9">
    <location>
        <position position="172"/>
    </location>
    <ligand>
        <name>Zn(2+)</name>
        <dbReference type="ChEBI" id="CHEBI:29105"/>
    </ligand>
</feature>
<dbReference type="SMART" id="SM00663">
    <property type="entry name" value="RPOLA_N"/>
    <property type="match status" value="1"/>
</dbReference>
<dbReference type="HAMAP" id="MF_01323">
    <property type="entry name" value="RNApol_bact_RpoC1"/>
    <property type="match status" value="1"/>
</dbReference>
<dbReference type="InterPro" id="IPR034678">
    <property type="entry name" value="RNApol_RpoC1"/>
</dbReference>